<feature type="domain" description="Srp40 C-terminal" evidence="2">
    <location>
        <begin position="399"/>
        <end position="466"/>
    </location>
</feature>
<name>A0A2J6Q6W0_9HELO</name>
<dbReference type="EMBL" id="KZ613479">
    <property type="protein sequence ID" value="PMD22006.1"/>
    <property type="molecule type" value="Genomic_DNA"/>
</dbReference>
<dbReference type="GO" id="GO:0005654">
    <property type="term" value="C:nucleoplasm"/>
    <property type="evidence" value="ECO:0007669"/>
    <property type="project" value="TreeGrafter"/>
</dbReference>
<feature type="compositionally biased region" description="Basic residues" evidence="1">
    <location>
        <begin position="200"/>
        <end position="213"/>
    </location>
</feature>
<dbReference type="AlphaFoldDB" id="A0A2J6Q6W0"/>
<feature type="compositionally biased region" description="Acidic residues" evidence="1">
    <location>
        <begin position="157"/>
        <end position="169"/>
    </location>
</feature>
<dbReference type="Pfam" id="PF05022">
    <property type="entry name" value="SRP40_C"/>
    <property type="match status" value="1"/>
</dbReference>
<feature type="region of interest" description="Disordered" evidence="1">
    <location>
        <begin position="1"/>
        <end position="62"/>
    </location>
</feature>
<gene>
    <name evidence="3" type="ORF">NA56DRAFT_645226</name>
</gene>
<dbReference type="PANTHER" id="PTHR23216">
    <property type="entry name" value="NUCLEOLAR AND COILED-BODY PHOSPHOPROTEIN 1"/>
    <property type="match status" value="1"/>
</dbReference>
<sequence>MQKIGKRKTPGGQKQPDWLFPSKEQAASTPKTEHQDQPKKKNDKQLAKDLLKRRAAGEHPKSAALPQLLKLVSAFLAEYEFTNAAQAFETERKSRGEIAESLEDIPSLESIYHEWRGLKDQNKTLGADIGAAKINSAKKQKSSEQKVDASSSGSDSSSEESIESSDIEMGDAPASDSSSDSSSSSDSDADDEEEVPVKVRSPKAKVNGLKRKAALSSGSSTGSDSSSDEEAPKPKKLKTKVTSNSSDADSSSESSSSNSSSDSSSDASPKKMKYLTMKESSSESETSSSESSSDSDSSTNSTAQKVPLPESDSDSSSSSDSESSEEDAKKKPVVGSDTSATLSDAPKKTTASDDSSSDSSSDSEAESKPAKATIAERKLSPPLPPDPVSQGPKGKVNKRFSRIPEDIKVDERLASNAYMPYDYAQKAHEDLIVTKGKGFTKEKNKKKRGSYKGGYIDVEGKKGIKFED</sequence>
<feature type="compositionally biased region" description="Low complexity" evidence="1">
    <location>
        <begin position="216"/>
        <end position="225"/>
    </location>
</feature>
<keyword evidence="4" id="KW-1185">Reference proteome</keyword>
<reference evidence="3 4" key="1">
    <citation type="submission" date="2016-05" db="EMBL/GenBank/DDBJ databases">
        <title>A degradative enzymes factory behind the ericoid mycorrhizal symbiosis.</title>
        <authorList>
            <consortium name="DOE Joint Genome Institute"/>
            <person name="Martino E."/>
            <person name="Morin E."/>
            <person name="Grelet G."/>
            <person name="Kuo A."/>
            <person name="Kohler A."/>
            <person name="Daghino S."/>
            <person name="Barry K."/>
            <person name="Choi C."/>
            <person name="Cichocki N."/>
            <person name="Clum A."/>
            <person name="Copeland A."/>
            <person name="Hainaut M."/>
            <person name="Haridas S."/>
            <person name="Labutti K."/>
            <person name="Lindquist E."/>
            <person name="Lipzen A."/>
            <person name="Khouja H.-R."/>
            <person name="Murat C."/>
            <person name="Ohm R."/>
            <person name="Olson A."/>
            <person name="Spatafora J."/>
            <person name="Veneault-Fourrey C."/>
            <person name="Henrissat B."/>
            <person name="Grigoriev I."/>
            <person name="Martin F."/>
            <person name="Perotto S."/>
        </authorList>
    </citation>
    <scope>NUCLEOTIDE SEQUENCE [LARGE SCALE GENOMIC DNA]</scope>
    <source>
        <strain evidence="3 4">UAMH 7357</strain>
    </source>
</reference>
<dbReference type="OrthoDB" id="5599646at2759"/>
<evidence type="ECO:0000256" key="1">
    <source>
        <dbReference type="SAM" id="MobiDB-lite"/>
    </source>
</evidence>
<feature type="compositionally biased region" description="Basic and acidic residues" evidence="1">
    <location>
        <begin position="365"/>
        <end position="379"/>
    </location>
</feature>
<dbReference type="GO" id="GO:0005730">
    <property type="term" value="C:nucleolus"/>
    <property type="evidence" value="ECO:0007669"/>
    <property type="project" value="InterPro"/>
</dbReference>
<evidence type="ECO:0000313" key="3">
    <source>
        <dbReference type="EMBL" id="PMD22006.1"/>
    </source>
</evidence>
<dbReference type="InterPro" id="IPR007718">
    <property type="entry name" value="Srp40_C"/>
</dbReference>
<dbReference type="PANTHER" id="PTHR23216:SF1">
    <property type="entry name" value="NUCLEOLAR AND COILED-BODY PHOSPHOPROTEIN 1"/>
    <property type="match status" value="1"/>
</dbReference>
<dbReference type="Proteomes" id="UP000235672">
    <property type="component" value="Unassembled WGS sequence"/>
</dbReference>
<evidence type="ECO:0000259" key="2">
    <source>
        <dbReference type="Pfam" id="PF05022"/>
    </source>
</evidence>
<evidence type="ECO:0000313" key="4">
    <source>
        <dbReference type="Proteomes" id="UP000235672"/>
    </source>
</evidence>
<feature type="compositionally biased region" description="Low complexity" evidence="1">
    <location>
        <begin position="171"/>
        <end position="186"/>
    </location>
</feature>
<feature type="compositionally biased region" description="Basic and acidic residues" evidence="1">
    <location>
        <begin position="31"/>
        <end position="61"/>
    </location>
</feature>
<feature type="region of interest" description="Disordered" evidence="1">
    <location>
        <begin position="135"/>
        <end position="402"/>
    </location>
</feature>
<feature type="compositionally biased region" description="Low complexity" evidence="1">
    <location>
        <begin position="352"/>
        <end position="362"/>
    </location>
</feature>
<dbReference type="STRING" id="1745343.A0A2J6Q6W0"/>
<organism evidence="3 4">
    <name type="scientific">Hyaloscypha hepaticicola</name>
    <dbReference type="NCBI Taxonomy" id="2082293"/>
    <lineage>
        <taxon>Eukaryota</taxon>
        <taxon>Fungi</taxon>
        <taxon>Dikarya</taxon>
        <taxon>Ascomycota</taxon>
        <taxon>Pezizomycotina</taxon>
        <taxon>Leotiomycetes</taxon>
        <taxon>Helotiales</taxon>
        <taxon>Hyaloscyphaceae</taxon>
        <taxon>Hyaloscypha</taxon>
    </lineage>
</organism>
<protein>
    <recommendedName>
        <fullName evidence="2">Srp40 C-terminal domain-containing protein</fullName>
    </recommendedName>
</protein>
<accession>A0A2J6Q6W0</accession>
<proteinExistence type="predicted"/>
<feature type="compositionally biased region" description="Low complexity" evidence="1">
    <location>
        <begin position="243"/>
        <end position="267"/>
    </location>
</feature>
<feature type="compositionally biased region" description="Low complexity" evidence="1">
    <location>
        <begin position="283"/>
        <end position="299"/>
    </location>
</feature>
<dbReference type="InterPro" id="IPR039191">
    <property type="entry name" value="Nopp140-like"/>
</dbReference>